<keyword evidence="2" id="KW-1185">Reference proteome</keyword>
<accession>A0A2Z7D005</accession>
<name>A0A2Z7D005_9LAMI</name>
<proteinExistence type="predicted"/>
<organism evidence="1 2">
    <name type="scientific">Dorcoceras hygrometricum</name>
    <dbReference type="NCBI Taxonomy" id="472368"/>
    <lineage>
        <taxon>Eukaryota</taxon>
        <taxon>Viridiplantae</taxon>
        <taxon>Streptophyta</taxon>
        <taxon>Embryophyta</taxon>
        <taxon>Tracheophyta</taxon>
        <taxon>Spermatophyta</taxon>
        <taxon>Magnoliopsida</taxon>
        <taxon>eudicotyledons</taxon>
        <taxon>Gunneridae</taxon>
        <taxon>Pentapetalae</taxon>
        <taxon>asterids</taxon>
        <taxon>lamiids</taxon>
        <taxon>Lamiales</taxon>
        <taxon>Gesneriaceae</taxon>
        <taxon>Didymocarpoideae</taxon>
        <taxon>Trichosporeae</taxon>
        <taxon>Loxocarpinae</taxon>
        <taxon>Dorcoceras</taxon>
    </lineage>
</organism>
<evidence type="ECO:0000313" key="1">
    <source>
        <dbReference type="EMBL" id="KZV50466.1"/>
    </source>
</evidence>
<dbReference type="AlphaFoldDB" id="A0A2Z7D005"/>
<dbReference type="EMBL" id="KQ992405">
    <property type="protein sequence ID" value="KZV50466.1"/>
    <property type="molecule type" value="Genomic_DNA"/>
</dbReference>
<sequence length="96" mass="11168">MKMQLLVKSASTEFYENNATAEFYENNATAEFYENNATAEFYENNATAEFYDGIQLLEFDLIIVISKQQLCYQPLPSKPYFIMIQLATTDYTVIKF</sequence>
<dbReference type="Proteomes" id="UP000250235">
    <property type="component" value="Unassembled WGS sequence"/>
</dbReference>
<evidence type="ECO:0000313" key="2">
    <source>
        <dbReference type="Proteomes" id="UP000250235"/>
    </source>
</evidence>
<reference evidence="1 2" key="1">
    <citation type="journal article" date="2015" name="Proc. Natl. Acad. Sci. U.S.A.">
        <title>The resurrection genome of Boea hygrometrica: A blueprint for survival of dehydration.</title>
        <authorList>
            <person name="Xiao L."/>
            <person name="Yang G."/>
            <person name="Zhang L."/>
            <person name="Yang X."/>
            <person name="Zhao S."/>
            <person name="Ji Z."/>
            <person name="Zhou Q."/>
            <person name="Hu M."/>
            <person name="Wang Y."/>
            <person name="Chen M."/>
            <person name="Xu Y."/>
            <person name="Jin H."/>
            <person name="Xiao X."/>
            <person name="Hu G."/>
            <person name="Bao F."/>
            <person name="Hu Y."/>
            <person name="Wan P."/>
            <person name="Li L."/>
            <person name="Deng X."/>
            <person name="Kuang T."/>
            <person name="Xiang C."/>
            <person name="Zhu J.K."/>
            <person name="Oliver M.J."/>
            <person name="He Y."/>
        </authorList>
    </citation>
    <scope>NUCLEOTIDE SEQUENCE [LARGE SCALE GENOMIC DNA]</scope>
    <source>
        <strain evidence="2">cv. XS01</strain>
    </source>
</reference>
<gene>
    <name evidence="1" type="ORF">F511_35908</name>
</gene>
<protein>
    <submittedName>
        <fullName evidence="1">Uncharacterized protein</fullName>
    </submittedName>
</protein>